<feature type="compositionally biased region" description="Low complexity" evidence="1">
    <location>
        <begin position="868"/>
        <end position="878"/>
    </location>
</feature>
<feature type="region of interest" description="Disordered" evidence="1">
    <location>
        <begin position="561"/>
        <end position="580"/>
    </location>
</feature>
<dbReference type="EMBL" id="BEXD01000752">
    <property type="protein sequence ID" value="GBB89902.1"/>
    <property type="molecule type" value="Genomic_DNA"/>
</dbReference>
<dbReference type="Proteomes" id="UP000247702">
    <property type="component" value="Unassembled WGS sequence"/>
</dbReference>
<reference evidence="3" key="2">
    <citation type="submission" date="2019-10" db="EMBL/GenBank/DDBJ databases">
        <title>Conservation and host-specific expression of non-tandemly repeated heterogenous ribosome RNA gene in arbuscular mycorrhizal fungi.</title>
        <authorList>
            <person name="Maeda T."/>
            <person name="Kobayashi Y."/>
            <person name="Nakagawa T."/>
            <person name="Ezawa T."/>
            <person name="Yamaguchi K."/>
            <person name="Bino T."/>
            <person name="Nishimoto Y."/>
            <person name="Shigenobu S."/>
            <person name="Kawaguchi M."/>
        </authorList>
    </citation>
    <scope>NUCLEOTIDE SEQUENCE</scope>
    <source>
        <strain evidence="3">HR1</strain>
    </source>
</reference>
<feature type="region of interest" description="Disordered" evidence="1">
    <location>
        <begin position="1"/>
        <end position="108"/>
    </location>
</feature>
<feature type="compositionally biased region" description="Basic and acidic residues" evidence="1">
    <location>
        <begin position="321"/>
        <end position="356"/>
    </location>
</feature>
<feature type="region of interest" description="Disordered" evidence="1">
    <location>
        <begin position="461"/>
        <end position="504"/>
    </location>
</feature>
<feature type="compositionally biased region" description="Low complexity" evidence="1">
    <location>
        <begin position="270"/>
        <end position="279"/>
    </location>
</feature>
<feature type="compositionally biased region" description="Low complexity" evidence="1">
    <location>
        <begin position="669"/>
        <end position="692"/>
    </location>
</feature>
<feature type="compositionally biased region" description="Pro residues" evidence="1">
    <location>
        <begin position="73"/>
        <end position="90"/>
    </location>
</feature>
<organism evidence="2 4">
    <name type="scientific">Rhizophagus clarus</name>
    <dbReference type="NCBI Taxonomy" id="94130"/>
    <lineage>
        <taxon>Eukaryota</taxon>
        <taxon>Fungi</taxon>
        <taxon>Fungi incertae sedis</taxon>
        <taxon>Mucoromycota</taxon>
        <taxon>Glomeromycotina</taxon>
        <taxon>Glomeromycetes</taxon>
        <taxon>Glomerales</taxon>
        <taxon>Glomeraceae</taxon>
        <taxon>Rhizophagus</taxon>
    </lineage>
</organism>
<sequence length="920" mass="104148">MTETTPTITPSTNINNTTTTTIIPPNVPPDNNNNSSEYQRSFSWKLPMVKVNRPKERSKSEYQREFTWKNDPPSTPSPAPSPAPIAPSPIPQESSCNTPEPIKSTSATTVATTNNNITIDYIGSKLNDLNITSNTTINNNISTINNNIVSEPDNYVFNTNNNIPDKWKDGLRSKTSLEQKQSSLASNLDPKTKKIVALEAHRLSKKSRSKSMYSLHDQLKVHEAADELLNPYDTEYNREFVNWKEYGTTVREDIKHQKTNDNHTLRRRGSWSAPASSSLPAPLKWLQDDLNSRANTREKLQPTIPDSKSIRGISSKSHSRLTRDNYYDEKRPTTSAEFRDYHYERPTTSADIRDYSRPMTSLNDYDDRDYYNSKRNSTLDYYSHSRKDDHNNTTPLRSSTTLGHYKDMNSSSKYYSNSDRKDYDYYDDHKYDKYDDRRREDIYDDHKRENVYDDRRRDLGYDDRRRDNVNDDRQRDYSSYDYEYRRRDNNNNNSNNSNNYYYDDYDSKYNRTVQQEHFNPGHSRNTSYASSNKGSIHDEQINYSGPPPSYLDAVRHRSSVSSLSSVSTPSSPATPVGYDLSDMRWKRNGLDPRIYKEQNYSPSVISKSSSGSNHKYWQFEDEKDKYYQPSVLSPSRNKFFIDDEEDDEHIGGYSSKRQSRDYKPSSMRYSSQYSPTPTRSSSPSRDSYGSGRKYYQKSANYSRPASRATSVSSHATSIEEESAVLTDLLKEAEMITLKNLTDQMSIFKSRDFGIGTKGVAASGRATPSVSGRATPAVSGRATPAVSGRATPSVAAAKRSSLVGQKKSTTTTTTTTTKAGVRSKAMPTTKTPTRTPTKTGATTTATKGTRNSSTPGIPPNKKKTHRPASSLSSISSTSSYREAYQPPPPPTNFSAARDALNKARMKVEEMLEIVSNGGSLD</sequence>
<feature type="region of interest" description="Disordered" evidence="1">
    <location>
        <begin position="647"/>
        <end position="719"/>
    </location>
</feature>
<feature type="compositionally biased region" description="Low complexity" evidence="1">
    <location>
        <begin position="408"/>
        <end position="417"/>
    </location>
</feature>
<dbReference type="AlphaFoldDB" id="A0A2Z6QMF2"/>
<dbReference type="OrthoDB" id="2422757at2759"/>
<feature type="region of interest" description="Disordered" evidence="1">
    <location>
        <begin position="296"/>
        <end position="428"/>
    </location>
</feature>
<reference evidence="2 4" key="1">
    <citation type="submission" date="2017-11" db="EMBL/GenBank/DDBJ databases">
        <title>The genome of Rhizophagus clarus HR1 reveals common genetic basis of auxotrophy among arbuscular mycorrhizal fungi.</title>
        <authorList>
            <person name="Kobayashi Y."/>
        </authorList>
    </citation>
    <scope>NUCLEOTIDE SEQUENCE [LARGE SCALE GENOMIC DNA]</scope>
    <source>
        <strain evidence="2 4">HR1</strain>
    </source>
</reference>
<feature type="compositionally biased region" description="Basic and acidic residues" evidence="1">
    <location>
        <begin position="254"/>
        <end position="264"/>
    </location>
</feature>
<dbReference type="Proteomes" id="UP000615446">
    <property type="component" value="Unassembled WGS sequence"/>
</dbReference>
<protein>
    <submittedName>
        <fullName evidence="2">Uncharacterized protein</fullName>
    </submittedName>
</protein>
<feature type="region of interest" description="Disordered" evidence="1">
    <location>
        <begin position="517"/>
        <end position="553"/>
    </location>
</feature>
<evidence type="ECO:0000313" key="4">
    <source>
        <dbReference type="Proteomes" id="UP000247702"/>
    </source>
</evidence>
<evidence type="ECO:0000256" key="1">
    <source>
        <dbReference type="SAM" id="MobiDB-lite"/>
    </source>
</evidence>
<dbReference type="STRING" id="94130.A0A2Z6QMF2"/>
<feature type="compositionally biased region" description="Low complexity" evidence="1">
    <location>
        <begin position="490"/>
        <end position="502"/>
    </location>
</feature>
<accession>A0A2Z6QMF2</accession>
<comment type="caution">
    <text evidence="2">The sequence shown here is derived from an EMBL/GenBank/DDBJ whole genome shotgun (WGS) entry which is preliminary data.</text>
</comment>
<feature type="region of interest" description="Disordered" evidence="1">
    <location>
        <begin position="254"/>
        <end position="279"/>
    </location>
</feature>
<evidence type="ECO:0000313" key="3">
    <source>
        <dbReference type="EMBL" id="GET01315.1"/>
    </source>
</evidence>
<feature type="compositionally biased region" description="Polar residues" evidence="1">
    <location>
        <begin position="697"/>
        <end position="716"/>
    </location>
</feature>
<name>A0A2Z6QMF2_9GLOM</name>
<feature type="compositionally biased region" description="Low complexity" evidence="1">
    <location>
        <begin position="1"/>
        <end position="34"/>
    </location>
</feature>
<feature type="compositionally biased region" description="Basic and acidic residues" evidence="1">
    <location>
        <begin position="53"/>
        <end position="68"/>
    </location>
</feature>
<keyword evidence="4" id="KW-1185">Reference proteome</keyword>
<feature type="compositionally biased region" description="Basic and acidic residues" evidence="1">
    <location>
        <begin position="461"/>
        <end position="489"/>
    </location>
</feature>
<feature type="compositionally biased region" description="Low complexity" evidence="1">
    <location>
        <begin position="826"/>
        <end position="849"/>
    </location>
</feature>
<feature type="compositionally biased region" description="Low complexity" evidence="1">
    <location>
        <begin position="561"/>
        <end position="576"/>
    </location>
</feature>
<evidence type="ECO:0000313" key="2">
    <source>
        <dbReference type="EMBL" id="GBB89902.1"/>
    </source>
</evidence>
<feature type="compositionally biased region" description="Polar residues" evidence="1">
    <location>
        <begin position="392"/>
        <end position="402"/>
    </location>
</feature>
<feature type="compositionally biased region" description="Basic and acidic residues" evidence="1">
    <location>
        <begin position="418"/>
        <end position="428"/>
    </location>
</feature>
<dbReference type="EMBL" id="BLAL01000298">
    <property type="protein sequence ID" value="GET01315.1"/>
    <property type="molecule type" value="Genomic_DNA"/>
</dbReference>
<gene>
    <name evidence="3" type="ORF">RCL2_002773200</name>
    <name evidence="2" type="ORF">RclHR1_16750001</name>
</gene>
<proteinExistence type="predicted"/>
<feature type="compositionally biased region" description="Polar residues" evidence="1">
    <location>
        <begin position="517"/>
        <end position="534"/>
    </location>
</feature>
<feature type="region of interest" description="Disordered" evidence="1">
    <location>
        <begin position="760"/>
        <end position="894"/>
    </location>
</feature>